<dbReference type="PANTHER" id="PTHR43229">
    <property type="entry name" value="NODULATION PROTEIN J"/>
    <property type="match status" value="1"/>
</dbReference>
<feature type="transmembrane region" description="Helical" evidence="6">
    <location>
        <begin position="50"/>
        <end position="70"/>
    </location>
</feature>
<dbReference type="AlphaFoldDB" id="A0A0U0W3Q9"/>
<feature type="transmembrane region" description="Helical" evidence="6">
    <location>
        <begin position="100"/>
        <end position="122"/>
    </location>
</feature>
<dbReference type="InterPro" id="IPR013525">
    <property type="entry name" value="ABC2_TM"/>
</dbReference>
<dbReference type="PROSITE" id="PS51012">
    <property type="entry name" value="ABC_TM2"/>
    <property type="match status" value="1"/>
</dbReference>
<dbReference type="PANTHER" id="PTHR43229:SF2">
    <property type="entry name" value="NODULATION PROTEIN J"/>
    <property type="match status" value="1"/>
</dbReference>
<comment type="subcellular location">
    <subcellularLocation>
        <location evidence="1">Membrane</location>
        <topology evidence="1">Multi-pass membrane protein</topology>
    </subcellularLocation>
</comment>
<dbReference type="InterPro" id="IPR000412">
    <property type="entry name" value="ABC_2_transport"/>
</dbReference>
<feature type="transmembrane region" description="Helical" evidence="6">
    <location>
        <begin position="170"/>
        <end position="191"/>
    </location>
</feature>
<dbReference type="GO" id="GO:0046677">
    <property type="term" value="P:response to antibiotic"/>
    <property type="evidence" value="ECO:0007669"/>
    <property type="project" value="UniProtKB-KW"/>
</dbReference>
<feature type="transmembrane region" description="Helical" evidence="6">
    <location>
        <begin position="227"/>
        <end position="248"/>
    </location>
</feature>
<feature type="transmembrane region" description="Helical" evidence="6">
    <location>
        <begin position="20"/>
        <end position="38"/>
    </location>
</feature>
<sequence>MSALAALTERVVRVAMRDDLPFAVLSPAASLVIFNFMLNNVIDTGGMTYPQYVLPAVIVQVIFLGALTTVDRAARDERGDFGDRLRTLPMSTMTPMMARMLYCLFRGTLALLAAVAAGYAFGFRLFGGFGYAVGFAVLTLTLTLALSLAADAAGVLTEASQGKIARSGGLTQLLLVPQMLLVMLSTGLAPVDSFPTWLHSFVRNQPVSQVTQTMRGFAAGHVVVSDLAISLGWCLALLAVFGAVAVGAQRRQR</sequence>
<dbReference type="InterPro" id="IPR051784">
    <property type="entry name" value="Nod_factor_ABC_transporter"/>
</dbReference>
<dbReference type="GO" id="GO:0140359">
    <property type="term" value="F:ABC-type transporter activity"/>
    <property type="evidence" value="ECO:0007669"/>
    <property type="project" value="InterPro"/>
</dbReference>
<protein>
    <submittedName>
        <fullName evidence="8">DrrB</fullName>
    </submittedName>
</protein>
<dbReference type="Proteomes" id="UP000198875">
    <property type="component" value="Unassembled WGS sequence"/>
</dbReference>
<dbReference type="InterPro" id="IPR047817">
    <property type="entry name" value="ABC2_TM_bact-type"/>
</dbReference>
<dbReference type="GO" id="GO:0043190">
    <property type="term" value="C:ATP-binding cassette (ABC) transporter complex"/>
    <property type="evidence" value="ECO:0007669"/>
    <property type="project" value="InterPro"/>
</dbReference>
<keyword evidence="4 6" id="KW-0472">Membrane</keyword>
<reference evidence="8 9" key="1">
    <citation type="submission" date="2015-03" db="EMBL/GenBank/DDBJ databases">
        <authorList>
            <person name="Murphy D."/>
        </authorList>
    </citation>
    <scope>NUCLEOTIDE SEQUENCE [LARGE SCALE GENOMIC DNA]</scope>
    <source>
        <strain evidence="8 9">DSM 44277</strain>
    </source>
</reference>
<organism evidence="8 9">
    <name type="scientific">Mycobacterium bohemicum DSM 44277</name>
    <dbReference type="NCBI Taxonomy" id="1236609"/>
    <lineage>
        <taxon>Bacteria</taxon>
        <taxon>Bacillati</taxon>
        <taxon>Actinomycetota</taxon>
        <taxon>Actinomycetes</taxon>
        <taxon>Mycobacteriales</taxon>
        <taxon>Mycobacteriaceae</taxon>
        <taxon>Mycobacterium</taxon>
    </lineage>
</organism>
<dbReference type="RefSeq" id="WP_169718579.1">
    <property type="nucleotide sequence ID" value="NZ_CSTD01000001.1"/>
</dbReference>
<gene>
    <name evidence="8" type="primary">drrB</name>
    <name evidence="8" type="ORF">BN971_01191</name>
</gene>
<evidence type="ECO:0000256" key="4">
    <source>
        <dbReference type="ARBA" id="ARBA00023136"/>
    </source>
</evidence>
<evidence type="ECO:0000256" key="2">
    <source>
        <dbReference type="ARBA" id="ARBA00022692"/>
    </source>
</evidence>
<evidence type="ECO:0000256" key="3">
    <source>
        <dbReference type="ARBA" id="ARBA00022989"/>
    </source>
</evidence>
<evidence type="ECO:0000259" key="7">
    <source>
        <dbReference type="PROSITE" id="PS51012"/>
    </source>
</evidence>
<evidence type="ECO:0000256" key="5">
    <source>
        <dbReference type="ARBA" id="ARBA00023251"/>
    </source>
</evidence>
<accession>A0A0U0W3Q9</accession>
<evidence type="ECO:0000256" key="6">
    <source>
        <dbReference type="SAM" id="Phobius"/>
    </source>
</evidence>
<evidence type="ECO:0000313" key="9">
    <source>
        <dbReference type="Proteomes" id="UP000198875"/>
    </source>
</evidence>
<keyword evidence="2 6" id="KW-0812">Transmembrane</keyword>
<proteinExistence type="predicted"/>
<dbReference type="PIRSF" id="PIRSF006648">
    <property type="entry name" value="DrrB"/>
    <property type="match status" value="1"/>
</dbReference>
<feature type="domain" description="ABC transmembrane type-2" evidence="7">
    <location>
        <begin position="18"/>
        <end position="252"/>
    </location>
</feature>
<dbReference type="EMBL" id="CSTD01000001">
    <property type="protein sequence ID" value="CPR08138.1"/>
    <property type="molecule type" value="Genomic_DNA"/>
</dbReference>
<evidence type="ECO:0000313" key="8">
    <source>
        <dbReference type="EMBL" id="CPR08138.1"/>
    </source>
</evidence>
<dbReference type="Pfam" id="PF12698">
    <property type="entry name" value="ABC2_membrane_3"/>
    <property type="match status" value="1"/>
</dbReference>
<keyword evidence="5" id="KW-0046">Antibiotic resistance</keyword>
<name>A0A0U0W3Q9_MYCBE</name>
<keyword evidence="3 6" id="KW-1133">Transmembrane helix</keyword>
<evidence type="ECO:0000256" key="1">
    <source>
        <dbReference type="ARBA" id="ARBA00004141"/>
    </source>
</evidence>
<feature type="transmembrane region" description="Helical" evidence="6">
    <location>
        <begin position="128"/>
        <end position="149"/>
    </location>
</feature>